<feature type="domain" description="Xylose isomerase-like TIM barrel" evidence="1">
    <location>
        <begin position="38"/>
        <end position="254"/>
    </location>
</feature>
<sequence length="281" mass="31225">MNILSRPKIGILQGRLMPSLGRGIQFFPDENWRKEFIDARKIGFDSIELLVRQRKLRAHPLMTEAGRAQLREIREATGVDIPSVHGYYAPEDEYADDLLDIVRATAEIGAKVILVSFFHEKKLGTSTDATWKRAHALLAPATEAAKNLGIRLGIEAELPASVLIEFMEQALAPEAFGVYYDVGNQFACGFPVADEIRELGRRIVGVHVKDRLPNTDPNVESATVPLGEGCANLKSAFDALRDIGYSRHLIIQAARGKDGDELAHNTGYREYTEKIASEVWK</sequence>
<dbReference type="InterPro" id="IPR050312">
    <property type="entry name" value="IolE/XylAMocC-like"/>
</dbReference>
<organism evidence="2 3">
    <name type="scientific">Candidatus Kaiserbacteria bacterium RIFCSPHIGHO2_02_FULL_49_16</name>
    <dbReference type="NCBI Taxonomy" id="1798490"/>
    <lineage>
        <taxon>Bacteria</taxon>
        <taxon>Candidatus Kaiseribacteriota</taxon>
    </lineage>
</organism>
<dbReference type="Gene3D" id="3.20.20.150">
    <property type="entry name" value="Divalent-metal-dependent TIM barrel enzymes"/>
    <property type="match status" value="1"/>
</dbReference>
<dbReference type="PANTHER" id="PTHR12110">
    <property type="entry name" value="HYDROXYPYRUVATE ISOMERASE"/>
    <property type="match status" value="1"/>
</dbReference>
<name>A0A1F6DD25_9BACT</name>
<dbReference type="AlphaFoldDB" id="A0A1F6DD25"/>
<proteinExistence type="predicted"/>
<dbReference type="Proteomes" id="UP000178042">
    <property type="component" value="Unassembled WGS sequence"/>
</dbReference>
<dbReference type="InterPro" id="IPR036237">
    <property type="entry name" value="Xyl_isomerase-like_sf"/>
</dbReference>
<protein>
    <recommendedName>
        <fullName evidence="1">Xylose isomerase-like TIM barrel domain-containing protein</fullName>
    </recommendedName>
</protein>
<comment type="caution">
    <text evidence="2">The sequence shown here is derived from an EMBL/GenBank/DDBJ whole genome shotgun (WGS) entry which is preliminary data.</text>
</comment>
<dbReference type="InterPro" id="IPR013022">
    <property type="entry name" value="Xyl_isomerase-like_TIM-brl"/>
</dbReference>
<dbReference type="Pfam" id="PF01261">
    <property type="entry name" value="AP_endonuc_2"/>
    <property type="match status" value="1"/>
</dbReference>
<evidence type="ECO:0000259" key="1">
    <source>
        <dbReference type="Pfam" id="PF01261"/>
    </source>
</evidence>
<accession>A0A1F6DD25</accession>
<reference evidence="2 3" key="1">
    <citation type="journal article" date="2016" name="Nat. Commun.">
        <title>Thousands of microbial genomes shed light on interconnected biogeochemical processes in an aquifer system.</title>
        <authorList>
            <person name="Anantharaman K."/>
            <person name="Brown C.T."/>
            <person name="Hug L.A."/>
            <person name="Sharon I."/>
            <person name="Castelle C.J."/>
            <person name="Probst A.J."/>
            <person name="Thomas B.C."/>
            <person name="Singh A."/>
            <person name="Wilkins M.J."/>
            <person name="Karaoz U."/>
            <person name="Brodie E.L."/>
            <person name="Williams K.H."/>
            <person name="Hubbard S.S."/>
            <person name="Banfield J.F."/>
        </authorList>
    </citation>
    <scope>NUCLEOTIDE SEQUENCE [LARGE SCALE GENOMIC DNA]</scope>
</reference>
<evidence type="ECO:0000313" key="3">
    <source>
        <dbReference type="Proteomes" id="UP000178042"/>
    </source>
</evidence>
<dbReference type="EMBL" id="MFLD01000027">
    <property type="protein sequence ID" value="OGG59306.1"/>
    <property type="molecule type" value="Genomic_DNA"/>
</dbReference>
<evidence type="ECO:0000313" key="2">
    <source>
        <dbReference type="EMBL" id="OGG59306.1"/>
    </source>
</evidence>
<dbReference type="PANTHER" id="PTHR12110:SF53">
    <property type="entry name" value="BLR5974 PROTEIN"/>
    <property type="match status" value="1"/>
</dbReference>
<gene>
    <name evidence="2" type="ORF">A3C86_01490</name>
</gene>
<dbReference type="SUPFAM" id="SSF51658">
    <property type="entry name" value="Xylose isomerase-like"/>
    <property type="match status" value="1"/>
</dbReference>